<dbReference type="PANTHER" id="PTHR44591">
    <property type="entry name" value="STRESS RESPONSE REGULATOR PROTEIN 1"/>
    <property type="match status" value="1"/>
</dbReference>
<dbReference type="GO" id="GO:0000160">
    <property type="term" value="P:phosphorelay signal transduction system"/>
    <property type="evidence" value="ECO:0007669"/>
    <property type="project" value="InterPro"/>
</dbReference>
<dbReference type="AlphaFoldDB" id="A0AAU7JCV9"/>
<evidence type="ECO:0000256" key="2">
    <source>
        <dbReference type="PROSITE-ProRule" id="PRU00169"/>
    </source>
</evidence>
<dbReference type="PROSITE" id="PS50110">
    <property type="entry name" value="RESPONSE_REGULATORY"/>
    <property type="match status" value="1"/>
</dbReference>
<dbReference type="SUPFAM" id="SSF52172">
    <property type="entry name" value="CheY-like"/>
    <property type="match status" value="1"/>
</dbReference>
<sequence length="152" mass="15660">MIALSNAKSPAHAPARDLPAGFGSGVPRVLVVEDDALLRAYACEVLADEGYAVAEACDACEAFRALVAGGVDLLVTDIDLGPGPDGLELARYAALAHPGLPVLYTSGRAQVDPDDRVAGSRLLPKPFRPSALAQSAADLLKAGRIAAVQRFA</sequence>
<gene>
    <name evidence="4" type="ORF">ABEG18_21255</name>
</gene>
<accession>A0AAU7JCV9</accession>
<dbReference type="PANTHER" id="PTHR44591:SF21">
    <property type="entry name" value="TWO-COMPONENT RESPONSE REGULATOR"/>
    <property type="match status" value="1"/>
</dbReference>
<reference evidence="4" key="1">
    <citation type="submission" date="2024-05" db="EMBL/GenBank/DDBJ databases">
        <authorList>
            <person name="Kim S."/>
            <person name="Heo J."/>
            <person name="Choi H."/>
            <person name="Choi Y."/>
            <person name="Kwon S.-W."/>
            <person name="Kim Y."/>
        </authorList>
    </citation>
    <scope>NUCLEOTIDE SEQUENCE</scope>
    <source>
        <strain evidence="4">KACC 23698</strain>
    </source>
</reference>
<dbReference type="InterPro" id="IPR050595">
    <property type="entry name" value="Bact_response_regulator"/>
</dbReference>
<dbReference type="EMBL" id="CP157484">
    <property type="protein sequence ID" value="XBO38206.1"/>
    <property type="molecule type" value="Genomic_DNA"/>
</dbReference>
<organism evidence="4">
    <name type="scientific">Alsobacter sp. KACC 23698</name>
    <dbReference type="NCBI Taxonomy" id="3149229"/>
    <lineage>
        <taxon>Bacteria</taxon>
        <taxon>Pseudomonadati</taxon>
        <taxon>Pseudomonadota</taxon>
        <taxon>Alphaproteobacteria</taxon>
        <taxon>Hyphomicrobiales</taxon>
        <taxon>Alsobacteraceae</taxon>
        <taxon>Alsobacter</taxon>
    </lineage>
</organism>
<protein>
    <submittedName>
        <fullName evidence="4">Response regulator</fullName>
    </submittedName>
</protein>
<dbReference type="InterPro" id="IPR011006">
    <property type="entry name" value="CheY-like_superfamily"/>
</dbReference>
<feature type="domain" description="Response regulatory" evidence="3">
    <location>
        <begin position="28"/>
        <end position="140"/>
    </location>
</feature>
<dbReference type="Pfam" id="PF00072">
    <property type="entry name" value="Response_reg"/>
    <property type="match status" value="1"/>
</dbReference>
<keyword evidence="1 2" id="KW-0597">Phosphoprotein</keyword>
<feature type="modified residue" description="4-aspartylphosphate" evidence="2">
    <location>
        <position position="77"/>
    </location>
</feature>
<proteinExistence type="predicted"/>
<dbReference type="RefSeq" id="WP_406855045.1">
    <property type="nucleotide sequence ID" value="NZ_CP157484.1"/>
</dbReference>
<evidence type="ECO:0000259" key="3">
    <source>
        <dbReference type="PROSITE" id="PS50110"/>
    </source>
</evidence>
<name>A0AAU7JCV9_9HYPH</name>
<dbReference type="SMART" id="SM00448">
    <property type="entry name" value="REC"/>
    <property type="match status" value="1"/>
</dbReference>
<evidence type="ECO:0000256" key="1">
    <source>
        <dbReference type="ARBA" id="ARBA00022553"/>
    </source>
</evidence>
<dbReference type="Gene3D" id="3.40.50.2300">
    <property type="match status" value="1"/>
</dbReference>
<evidence type="ECO:0000313" key="4">
    <source>
        <dbReference type="EMBL" id="XBO38206.1"/>
    </source>
</evidence>
<dbReference type="InterPro" id="IPR001789">
    <property type="entry name" value="Sig_transdc_resp-reg_receiver"/>
</dbReference>